<organism evidence="9 10">
    <name type="scientific">[Candida] anglica</name>
    <dbReference type="NCBI Taxonomy" id="148631"/>
    <lineage>
        <taxon>Eukaryota</taxon>
        <taxon>Fungi</taxon>
        <taxon>Dikarya</taxon>
        <taxon>Ascomycota</taxon>
        <taxon>Saccharomycotina</taxon>
        <taxon>Pichiomycetes</taxon>
        <taxon>Debaryomycetaceae</taxon>
        <taxon>Kurtzmaniella</taxon>
    </lineage>
</organism>
<dbReference type="PANTHER" id="PTHR11080">
    <property type="entry name" value="PYRAZINAMIDASE/NICOTINAMIDASE"/>
    <property type="match status" value="1"/>
</dbReference>
<protein>
    <recommendedName>
        <fullName evidence="6">nicotinamidase</fullName>
        <ecNumber evidence="6">3.5.1.19</ecNumber>
    </recommendedName>
    <alternativeName>
        <fullName evidence="7">Nicotinamide deamidase</fullName>
    </alternativeName>
</protein>
<evidence type="ECO:0000256" key="1">
    <source>
        <dbReference type="ARBA" id="ARBA00006336"/>
    </source>
</evidence>
<comment type="similarity">
    <text evidence="1">Belongs to the isochorismatase family.</text>
</comment>
<evidence type="ECO:0000256" key="7">
    <source>
        <dbReference type="ARBA" id="ARBA00043224"/>
    </source>
</evidence>
<feature type="domain" description="Isochorismatase-like" evidence="8">
    <location>
        <begin position="2"/>
        <end position="218"/>
    </location>
</feature>
<reference evidence="9 10" key="1">
    <citation type="submission" date="2024-01" db="EMBL/GenBank/DDBJ databases">
        <authorList>
            <consortium name="Genoscope - CEA"/>
            <person name="William W."/>
        </authorList>
    </citation>
    <scope>NUCLEOTIDE SEQUENCE [LARGE SCALE GENOMIC DNA]</scope>
    <source>
        <strain evidence="9 10">29B2s-10</strain>
    </source>
</reference>
<keyword evidence="2" id="KW-0662">Pyridine nucleotide biosynthesis</keyword>
<keyword evidence="3" id="KW-0479">Metal-binding</keyword>
<dbReference type="EC" id="3.5.1.19" evidence="6"/>
<evidence type="ECO:0000313" key="10">
    <source>
        <dbReference type="Proteomes" id="UP001497600"/>
    </source>
</evidence>
<evidence type="ECO:0000256" key="3">
    <source>
        <dbReference type="ARBA" id="ARBA00022723"/>
    </source>
</evidence>
<dbReference type="Gene3D" id="3.40.50.850">
    <property type="entry name" value="Isochorismatase-like"/>
    <property type="match status" value="1"/>
</dbReference>
<keyword evidence="4" id="KW-0378">Hydrolase</keyword>
<dbReference type="PANTHER" id="PTHR11080:SF2">
    <property type="entry name" value="LD05707P"/>
    <property type="match status" value="1"/>
</dbReference>
<evidence type="ECO:0000256" key="6">
    <source>
        <dbReference type="ARBA" id="ARBA00039017"/>
    </source>
</evidence>
<evidence type="ECO:0000313" key="9">
    <source>
        <dbReference type="EMBL" id="CAK7920653.1"/>
    </source>
</evidence>
<dbReference type="SUPFAM" id="SSF52499">
    <property type="entry name" value="Isochorismatase-like hydrolases"/>
    <property type="match status" value="1"/>
</dbReference>
<sequence length="227" mass="25616">MSAIVVVDLQEDFLPENGSLAVKDGRDIIEPIMKLLDLKWNSIIVTKDWHPSNHNSFVSQHDGVQPFTNLIFNHPLGEIDGDGNPITQSLTIWPDHCVQDTPGAQLESKFSQKFEQITTPKIVVNKGYLQDREYYSCFRDCWKLHYTELKDYLTDNGIKDVVFVGLAYDYCVLNSAIDCQSLGFNSYVVKSCCKSVQPSNDNATDKLYENAGVKIITEDDVTKLSLV</sequence>
<dbReference type="EMBL" id="OZ004260">
    <property type="protein sequence ID" value="CAK7920653.1"/>
    <property type="molecule type" value="Genomic_DNA"/>
</dbReference>
<dbReference type="InterPro" id="IPR000868">
    <property type="entry name" value="Isochorismatase-like_dom"/>
</dbReference>
<name>A0ABP0EP06_9ASCO</name>
<dbReference type="InterPro" id="IPR036380">
    <property type="entry name" value="Isochorismatase-like_sf"/>
</dbReference>
<evidence type="ECO:0000256" key="5">
    <source>
        <dbReference type="ARBA" id="ARBA00037900"/>
    </source>
</evidence>
<dbReference type="InterPro" id="IPR052347">
    <property type="entry name" value="Isochorismatase_Nicotinamidase"/>
</dbReference>
<comment type="pathway">
    <text evidence="5">Cofactor biosynthesis; nicotinate biosynthesis; nicotinate from nicotinamide: step 1/1.</text>
</comment>
<keyword evidence="10" id="KW-1185">Reference proteome</keyword>
<proteinExistence type="inferred from homology"/>
<evidence type="ECO:0000256" key="2">
    <source>
        <dbReference type="ARBA" id="ARBA00022642"/>
    </source>
</evidence>
<gene>
    <name evidence="9" type="primary">PNC1</name>
    <name evidence="9" type="ORF">CAAN4_H04808</name>
</gene>
<dbReference type="Proteomes" id="UP001497600">
    <property type="component" value="Chromosome H"/>
</dbReference>
<evidence type="ECO:0000256" key="4">
    <source>
        <dbReference type="ARBA" id="ARBA00022801"/>
    </source>
</evidence>
<evidence type="ECO:0000259" key="8">
    <source>
        <dbReference type="Pfam" id="PF00857"/>
    </source>
</evidence>
<accession>A0ABP0EP06</accession>
<dbReference type="Pfam" id="PF00857">
    <property type="entry name" value="Isochorismatase"/>
    <property type="match status" value="1"/>
</dbReference>